<organism evidence="2 3">
    <name type="scientific">Romanomermis culicivorax</name>
    <name type="common">Nematode worm</name>
    <dbReference type="NCBI Taxonomy" id="13658"/>
    <lineage>
        <taxon>Eukaryota</taxon>
        <taxon>Metazoa</taxon>
        <taxon>Ecdysozoa</taxon>
        <taxon>Nematoda</taxon>
        <taxon>Enoplea</taxon>
        <taxon>Dorylaimia</taxon>
        <taxon>Mermithida</taxon>
        <taxon>Mermithoidea</taxon>
        <taxon>Mermithidae</taxon>
        <taxon>Romanomermis</taxon>
    </lineage>
</organism>
<evidence type="ECO:0000256" key="1">
    <source>
        <dbReference type="SAM" id="Coils"/>
    </source>
</evidence>
<keyword evidence="2" id="KW-1185">Reference proteome</keyword>
<dbReference type="Proteomes" id="UP000887565">
    <property type="component" value="Unplaced"/>
</dbReference>
<sequence>WILSEFTHYTDVKFTLHQKVEREGLHYKKKCKELEESKKKTDNFVKQLNQERSNLDEAISTIEKENYDLQKSVQQFELHVAQLEQKHAQ</sequence>
<dbReference type="WBParaSite" id="nRc.2.0.1.t01876-RA">
    <property type="protein sequence ID" value="nRc.2.0.1.t01876-RA"/>
    <property type="gene ID" value="nRc.2.0.1.g01876"/>
</dbReference>
<accession>A0A915HJW8</accession>
<dbReference type="AlphaFoldDB" id="A0A915HJW8"/>
<protein>
    <submittedName>
        <fullName evidence="3">Uncharacterized protein</fullName>
    </submittedName>
</protein>
<keyword evidence="1" id="KW-0175">Coiled coil</keyword>
<evidence type="ECO:0000313" key="2">
    <source>
        <dbReference type="Proteomes" id="UP000887565"/>
    </source>
</evidence>
<proteinExistence type="predicted"/>
<name>A0A915HJW8_ROMCU</name>
<feature type="coiled-coil region" evidence="1">
    <location>
        <begin position="31"/>
        <end position="65"/>
    </location>
</feature>
<reference evidence="3" key="1">
    <citation type="submission" date="2022-11" db="UniProtKB">
        <authorList>
            <consortium name="WormBaseParasite"/>
        </authorList>
    </citation>
    <scope>IDENTIFICATION</scope>
</reference>
<evidence type="ECO:0000313" key="3">
    <source>
        <dbReference type="WBParaSite" id="nRc.2.0.1.t01876-RA"/>
    </source>
</evidence>